<protein>
    <recommendedName>
        <fullName evidence="4">Spore coat protein</fullName>
    </recommendedName>
</protein>
<evidence type="ECO:0000313" key="3">
    <source>
        <dbReference type="Proteomes" id="UP000032247"/>
    </source>
</evidence>
<accession>A0A0D1KQX4</accession>
<feature type="region of interest" description="Disordered" evidence="1">
    <location>
        <begin position="1"/>
        <end position="24"/>
    </location>
</feature>
<dbReference type="EMBL" id="JXBC01000013">
    <property type="protein sequence ID" value="KIU05536.1"/>
    <property type="molecule type" value="Genomic_DNA"/>
</dbReference>
<dbReference type="STRING" id="483913.AN935_16520"/>
<proteinExistence type="predicted"/>
<evidence type="ECO:0008006" key="4">
    <source>
        <dbReference type="Google" id="ProtNLM"/>
    </source>
</evidence>
<organism evidence="2 3">
    <name type="scientific">Bacillus subtilis</name>
    <dbReference type="NCBI Taxonomy" id="1423"/>
    <lineage>
        <taxon>Bacteria</taxon>
        <taxon>Bacillati</taxon>
        <taxon>Bacillota</taxon>
        <taxon>Bacilli</taxon>
        <taxon>Bacillales</taxon>
        <taxon>Bacillaceae</taxon>
        <taxon>Bacillus</taxon>
    </lineage>
</organism>
<reference evidence="2 3" key="1">
    <citation type="submission" date="2014-12" db="EMBL/GenBank/DDBJ databases">
        <title>Comparative genome analysis of Bacillus coagulans HM-08, Clostridium butyricum HM-68, Bacillus subtilis HM-66 and Bacillus licheniformis BL-09.</title>
        <authorList>
            <person name="Zhang H."/>
        </authorList>
    </citation>
    <scope>NUCLEOTIDE SEQUENCE [LARGE SCALE GENOMIC DNA]</scope>
    <source>
        <strain evidence="2 3">HM-66</strain>
    </source>
</reference>
<feature type="compositionally biased region" description="Polar residues" evidence="1">
    <location>
        <begin position="1"/>
        <end position="20"/>
    </location>
</feature>
<dbReference type="Proteomes" id="UP000032247">
    <property type="component" value="Unassembled WGS sequence"/>
</dbReference>
<sequence>MNQQNQKISNPQTPVPTTSEMNDRDFVNELLTTEKYMTTAYCTALHEFSHESLYQDIKSIFDESQKAQRKLYDLMFQYGWYSVEAEDAQKLQQSYQKFQQTIQQQSPYQQ</sequence>
<dbReference type="Pfam" id="PF07875">
    <property type="entry name" value="Coat_F"/>
    <property type="match status" value="1"/>
</dbReference>
<name>A0A0D1KQX4_BACIU</name>
<dbReference type="AlphaFoldDB" id="A0A0D1KQX4"/>
<evidence type="ECO:0000313" key="2">
    <source>
        <dbReference type="EMBL" id="KIU05536.1"/>
    </source>
</evidence>
<comment type="caution">
    <text evidence="2">The sequence shown here is derived from an EMBL/GenBank/DDBJ whole genome shotgun (WGS) entry which is preliminary data.</text>
</comment>
<dbReference type="PATRIC" id="fig|1423.173.peg.4077"/>
<evidence type="ECO:0000256" key="1">
    <source>
        <dbReference type="SAM" id="MobiDB-lite"/>
    </source>
</evidence>
<dbReference type="InterPro" id="IPR012851">
    <property type="entry name" value="Spore_coat_CotF-like"/>
</dbReference>
<gene>
    <name evidence="2" type="ORF">SC09_contig4orf00349</name>
</gene>